<reference evidence="2 3" key="1">
    <citation type="journal article" date="2015" name="Proc. Natl. Acad. Sci. U.S.A.">
        <title>The resurrection genome of Boea hygrometrica: A blueprint for survival of dehydration.</title>
        <authorList>
            <person name="Xiao L."/>
            <person name="Yang G."/>
            <person name="Zhang L."/>
            <person name="Yang X."/>
            <person name="Zhao S."/>
            <person name="Ji Z."/>
            <person name="Zhou Q."/>
            <person name="Hu M."/>
            <person name="Wang Y."/>
            <person name="Chen M."/>
            <person name="Xu Y."/>
            <person name="Jin H."/>
            <person name="Xiao X."/>
            <person name="Hu G."/>
            <person name="Bao F."/>
            <person name="Hu Y."/>
            <person name="Wan P."/>
            <person name="Li L."/>
            <person name="Deng X."/>
            <person name="Kuang T."/>
            <person name="Xiang C."/>
            <person name="Zhu J.K."/>
            <person name="Oliver M.J."/>
            <person name="He Y."/>
        </authorList>
    </citation>
    <scope>NUCLEOTIDE SEQUENCE [LARGE SCALE GENOMIC DNA]</scope>
    <source>
        <strain evidence="3">cv. XS01</strain>
    </source>
</reference>
<dbReference type="EMBL" id="KQ996992">
    <property type="protein sequence ID" value="KZV44479.1"/>
    <property type="molecule type" value="Genomic_DNA"/>
</dbReference>
<dbReference type="Proteomes" id="UP000250235">
    <property type="component" value="Unassembled WGS sequence"/>
</dbReference>
<organism evidence="2 3">
    <name type="scientific">Dorcoceras hygrometricum</name>
    <dbReference type="NCBI Taxonomy" id="472368"/>
    <lineage>
        <taxon>Eukaryota</taxon>
        <taxon>Viridiplantae</taxon>
        <taxon>Streptophyta</taxon>
        <taxon>Embryophyta</taxon>
        <taxon>Tracheophyta</taxon>
        <taxon>Spermatophyta</taxon>
        <taxon>Magnoliopsida</taxon>
        <taxon>eudicotyledons</taxon>
        <taxon>Gunneridae</taxon>
        <taxon>Pentapetalae</taxon>
        <taxon>asterids</taxon>
        <taxon>lamiids</taxon>
        <taxon>Lamiales</taxon>
        <taxon>Gesneriaceae</taxon>
        <taxon>Didymocarpoideae</taxon>
        <taxon>Trichosporeae</taxon>
        <taxon>Loxocarpinae</taxon>
        <taxon>Dorcoceras</taxon>
    </lineage>
</organism>
<gene>
    <name evidence="2" type="ORF">F511_38342</name>
</gene>
<evidence type="ECO:0000256" key="1">
    <source>
        <dbReference type="SAM" id="MobiDB-lite"/>
    </source>
</evidence>
<evidence type="ECO:0000313" key="2">
    <source>
        <dbReference type="EMBL" id="KZV44479.1"/>
    </source>
</evidence>
<feature type="region of interest" description="Disordered" evidence="1">
    <location>
        <begin position="58"/>
        <end position="89"/>
    </location>
</feature>
<protein>
    <submittedName>
        <fullName evidence="2">Uncharacterized protein</fullName>
    </submittedName>
</protein>
<accession>A0A2Z7CII4</accession>
<proteinExistence type="predicted"/>
<name>A0A2Z7CII4_9LAMI</name>
<keyword evidence="3" id="KW-1185">Reference proteome</keyword>
<dbReference type="AlphaFoldDB" id="A0A2Z7CII4"/>
<feature type="region of interest" description="Disordered" evidence="1">
    <location>
        <begin position="203"/>
        <end position="232"/>
    </location>
</feature>
<sequence length="232" mass="25544">MTFRVVRTNQYNQDLGLIHSTNGNHLESLNEGSSIDHQVTIHLHAQNITMFPTNETCRDHSQADTTNITNDPTTSDIPVDPAGMQGEQLEPSTSYRAGLRWNRNHLPELVIGNPTAPESSDDEVLNRCQADDQHALHKPITNTDIQDIEQAGPDHDQAGRLSIVTLLASRRLAPTSFTGKPALQKHEWNLLVAVIETSPITGRRHGGVREEARPRGLGEEGAAHTRARVGVM</sequence>
<feature type="compositionally biased region" description="Polar residues" evidence="1">
    <location>
        <begin position="63"/>
        <end position="76"/>
    </location>
</feature>
<evidence type="ECO:0000313" key="3">
    <source>
        <dbReference type="Proteomes" id="UP000250235"/>
    </source>
</evidence>
<feature type="compositionally biased region" description="Basic and acidic residues" evidence="1">
    <location>
        <begin position="207"/>
        <end position="223"/>
    </location>
</feature>